<dbReference type="GO" id="GO:0005634">
    <property type="term" value="C:nucleus"/>
    <property type="evidence" value="ECO:0007669"/>
    <property type="project" value="UniProtKB-SubCell"/>
</dbReference>
<keyword evidence="6" id="KW-0862">Zinc</keyword>
<keyword evidence="7" id="KW-0539">Nucleus</keyword>
<dbReference type="InterPro" id="IPR016181">
    <property type="entry name" value="Acyl_CoA_acyltransferase"/>
</dbReference>
<dbReference type="PANTHER" id="PTHR45884">
    <property type="entry name" value="N-ACETYLTRANSFERASE ECO"/>
    <property type="match status" value="1"/>
</dbReference>
<dbReference type="SUPFAM" id="SSF55729">
    <property type="entry name" value="Acyl-CoA N-acyltransferases (Nat)"/>
    <property type="match status" value="1"/>
</dbReference>
<dbReference type="InterPro" id="IPR028009">
    <property type="entry name" value="ESCO_Acetyltransf_dom"/>
</dbReference>
<evidence type="ECO:0000256" key="1">
    <source>
        <dbReference type="ARBA" id="ARBA00004123"/>
    </source>
</evidence>
<keyword evidence="5" id="KW-0863">Zinc-finger</keyword>
<dbReference type="STRING" id="65357.A0A024G9C5"/>
<evidence type="ECO:0000256" key="3">
    <source>
        <dbReference type="ARBA" id="ARBA00022679"/>
    </source>
</evidence>
<sequence>MSELVIQMNASKPRSRALNIAHQTHLSLKRKRKTTVTQPKKQQSFLDFGQKSFKQYEVCRKCAFLFSNGVEEDDIQHKKYCNQFAKGIVLTKWKNELLLRSFPNDSDSDARIVELRYPSHSKKLEEIKTVLDNALGFVGIEQFQSRSHFVYVISNQIVGYTGSIKISQAFKIHSHSANETDVPTPFQLDIDPIAAHVGICQMWTHPSYRRKGIATKLIDVVRDTLIYGLKIHKHHIAFSQPTINGFAFATQYVSPQPVLAFH</sequence>
<evidence type="ECO:0000259" key="10">
    <source>
        <dbReference type="PROSITE" id="PS51186"/>
    </source>
</evidence>
<keyword evidence="4" id="KW-0479">Metal-binding</keyword>
<protein>
    <recommendedName>
        <fullName evidence="10">N-acetyltransferase domain-containing protein</fullName>
    </recommendedName>
</protein>
<evidence type="ECO:0000313" key="12">
    <source>
        <dbReference type="Proteomes" id="UP000053237"/>
    </source>
</evidence>
<dbReference type="Pfam" id="PF13880">
    <property type="entry name" value="Acetyltransf_13"/>
    <property type="match status" value="1"/>
</dbReference>
<dbReference type="Proteomes" id="UP000053237">
    <property type="component" value="Unassembled WGS sequence"/>
</dbReference>
<reference evidence="11 12" key="1">
    <citation type="submission" date="2012-05" db="EMBL/GenBank/DDBJ databases">
        <title>Recombination and specialization in a pathogen metapopulation.</title>
        <authorList>
            <person name="Gardiner A."/>
            <person name="Kemen E."/>
            <person name="Schultz-Larsen T."/>
            <person name="MacLean D."/>
            <person name="Van Oosterhout C."/>
            <person name="Jones J.D.G."/>
        </authorList>
    </citation>
    <scope>NUCLEOTIDE SEQUENCE [LARGE SCALE GENOMIC DNA]</scope>
    <source>
        <strain evidence="11 12">Ac Nc2</strain>
    </source>
</reference>
<dbReference type="AlphaFoldDB" id="A0A024G9C5"/>
<keyword evidence="8" id="KW-0131">Cell cycle</keyword>
<evidence type="ECO:0000256" key="6">
    <source>
        <dbReference type="ARBA" id="ARBA00022833"/>
    </source>
</evidence>
<comment type="subcellular location">
    <subcellularLocation>
        <location evidence="1">Nucleus</location>
    </subcellularLocation>
</comment>
<evidence type="ECO:0000256" key="5">
    <source>
        <dbReference type="ARBA" id="ARBA00022771"/>
    </source>
</evidence>
<evidence type="ECO:0000256" key="9">
    <source>
        <dbReference type="ARBA" id="ARBA00023315"/>
    </source>
</evidence>
<gene>
    <name evidence="11" type="ORF">BN9_041370</name>
</gene>
<keyword evidence="9" id="KW-0012">Acyltransferase</keyword>
<dbReference type="Pfam" id="PF13878">
    <property type="entry name" value="zf-C2H2_3"/>
    <property type="match status" value="1"/>
</dbReference>
<evidence type="ECO:0000256" key="2">
    <source>
        <dbReference type="ARBA" id="ARBA00005816"/>
    </source>
</evidence>
<dbReference type="EMBL" id="CAIX01000047">
    <property type="protein sequence ID" value="CCI43353.1"/>
    <property type="molecule type" value="Genomic_DNA"/>
</dbReference>
<evidence type="ECO:0000256" key="8">
    <source>
        <dbReference type="ARBA" id="ARBA00023306"/>
    </source>
</evidence>
<evidence type="ECO:0000256" key="7">
    <source>
        <dbReference type="ARBA" id="ARBA00023242"/>
    </source>
</evidence>
<dbReference type="Gene3D" id="3.40.630.30">
    <property type="match status" value="1"/>
</dbReference>
<dbReference type="GO" id="GO:0007064">
    <property type="term" value="P:mitotic sister chromatid cohesion"/>
    <property type="evidence" value="ECO:0007669"/>
    <property type="project" value="TreeGrafter"/>
</dbReference>
<accession>A0A024G9C5</accession>
<dbReference type="PROSITE" id="PS51186">
    <property type="entry name" value="GNAT"/>
    <property type="match status" value="1"/>
</dbReference>
<keyword evidence="3" id="KW-0808">Transferase</keyword>
<comment type="caution">
    <text evidence="11">The sequence shown here is derived from an EMBL/GenBank/DDBJ whole genome shotgun (WGS) entry which is preliminary data.</text>
</comment>
<dbReference type="CDD" id="cd04301">
    <property type="entry name" value="NAT_SF"/>
    <property type="match status" value="1"/>
</dbReference>
<dbReference type="PANTHER" id="PTHR45884:SF2">
    <property type="entry name" value="N-ACETYLTRANSFERASE ECO"/>
    <property type="match status" value="1"/>
</dbReference>
<evidence type="ECO:0000313" key="11">
    <source>
        <dbReference type="EMBL" id="CCI43353.1"/>
    </source>
</evidence>
<name>A0A024G9C5_9STRA</name>
<dbReference type="InterPro" id="IPR000182">
    <property type="entry name" value="GNAT_dom"/>
</dbReference>
<evidence type="ECO:0000256" key="4">
    <source>
        <dbReference type="ARBA" id="ARBA00022723"/>
    </source>
</evidence>
<dbReference type="InterPro" id="IPR028005">
    <property type="entry name" value="AcTrfase_ESCO_Znf_dom"/>
</dbReference>
<dbReference type="InParanoid" id="A0A024G9C5"/>
<feature type="domain" description="N-acetyltransferase" evidence="10">
    <location>
        <begin position="113"/>
        <end position="262"/>
    </location>
</feature>
<proteinExistence type="inferred from homology"/>
<dbReference type="OrthoDB" id="428854at2759"/>
<dbReference type="GO" id="GO:0008270">
    <property type="term" value="F:zinc ion binding"/>
    <property type="evidence" value="ECO:0007669"/>
    <property type="project" value="UniProtKB-KW"/>
</dbReference>
<keyword evidence="12" id="KW-1185">Reference proteome</keyword>
<dbReference type="GO" id="GO:0000785">
    <property type="term" value="C:chromatin"/>
    <property type="evidence" value="ECO:0007669"/>
    <property type="project" value="TreeGrafter"/>
</dbReference>
<organism evidence="11 12">
    <name type="scientific">Albugo candida</name>
    <dbReference type="NCBI Taxonomy" id="65357"/>
    <lineage>
        <taxon>Eukaryota</taxon>
        <taxon>Sar</taxon>
        <taxon>Stramenopiles</taxon>
        <taxon>Oomycota</taxon>
        <taxon>Peronosporomycetes</taxon>
        <taxon>Albuginales</taxon>
        <taxon>Albuginaceae</taxon>
        <taxon>Albugo</taxon>
    </lineage>
</organism>
<dbReference type="GO" id="GO:0061733">
    <property type="term" value="F:protein-lysine-acetyltransferase activity"/>
    <property type="evidence" value="ECO:0007669"/>
    <property type="project" value="TreeGrafter"/>
</dbReference>
<comment type="similarity">
    <text evidence="2">Belongs to the acetyltransferase family. ECO subfamily.</text>
</comment>